<dbReference type="GeneID" id="87903845"/>
<comment type="caution">
    <text evidence="1">The sequence shown here is derived from an EMBL/GenBank/DDBJ whole genome shotgun (WGS) entry which is preliminary data.</text>
</comment>
<gene>
    <name evidence="1" type="ORF">QC762_0092550</name>
</gene>
<sequence length="81" mass="8466">MDLAASKCAICDIYCVSPHERSVPSLQVHGFKMGSNQSAAPITPPGRLGGGLGIDLSASPAPEDPLFSHFSPNKCRNWGGN</sequence>
<proteinExistence type="predicted"/>
<reference evidence="1 2" key="1">
    <citation type="journal article" date="2023" name="bioRxiv">
        <title>High-quality genome assemblies of four members of thePodospora anserinaspecies complex.</title>
        <authorList>
            <person name="Ament-Velasquez S.L."/>
            <person name="Vogan A.A."/>
            <person name="Wallerman O."/>
            <person name="Hartmann F."/>
            <person name="Gautier V."/>
            <person name="Silar P."/>
            <person name="Giraud T."/>
            <person name="Johannesson H."/>
        </authorList>
    </citation>
    <scope>NUCLEOTIDE SEQUENCE [LARGE SCALE GENOMIC DNA]</scope>
    <source>
        <strain evidence="1 2">CBS 415.72m</strain>
    </source>
</reference>
<keyword evidence="2" id="KW-1185">Reference proteome</keyword>
<accession>A0ABR0G6U3</accession>
<dbReference type="EMBL" id="JAFFHA010000008">
    <property type="protein sequence ID" value="KAK4651421.1"/>
    <property type="molecule type" value="Genomic_DNA"/>
</dbReference>
<dbReference type="Proteomes" id="UP001323405">
    <property type="component" value="Unassembled WGS sequence"/>
</dbReference>
<name>A0ABR0G6U3_9PEZI</name>
<protein>
    <submittedName>
        <fullName evidence="1">Uncharacterized protein</fullName>
    </submittedName>
</protein>
<organism evidence="1 2">
    <name type="scientific">Podospora pseudocomata</name>
    <dbReference type="NCBI Taxonomy" id="2093779"/>
    <lineage>
        <taxon>Eukaryota</taxon>
        <taxon>Fungi</taxon>
        <taxon>Dikarya</taxon>
        <taxon>Ascomycota</taxon>
        <taxon>Pezizomycotina</taxon>
        <taxon>Sordariomycetes</taxon>
        <taxon>Sordariomycetidae</taxon>
        <taxon>Sordariales</taxon>
        <taxon>Podosporaceae</taxon>
        <taxon>Podospora</taxon>
    </lineage>
</organism>
<dbReference type="RefSeq" id="XP_062740396.1">
    <property type="nucleotide sequence ID" value="XM_062884073.1"/>
</dbReference>
<evidence type="ECO:0000313" key="2">
    <source>
        <dbReference type="Proteomes" id="UP001323405"/>
    </source>
</evidence>
<evidence type="ECO:0000313" key="1">
    <source>
        <dbReference type="EMBL" id="KAK4651421.1"/>
    </source>
</evidence>